<evidence type="ECO:0000313" key="2">
    <source>
        <dbReference type="Proteomes" id="UP000032141"/>
    </source>
</evidence>
<sequence length="194" mass="21878">MATEMTIMEAHLTLCEVLSIGIVHRLEQLGQGSLSTIQVSGKQEPQTSRECFHGVSWRDRERENDDLVNHIGGVFRYFIVDVVDPGSTPDVAVQPVSLKFSTGARICYCVRRTSGTHKRRWWHAASTRNRGFRAVYDLQSQGHSGTQGVSHWFWMGLSEDSVRDFTVFLGYLYMMVFLVSLKGVAEGLKGIDSY</sequence>
<dbReference type="HOGENOM" id="CLU_1405796_0_0_1"/>
<evidence type="ECO:0000313" key="1">
    <source>
        <dbReference type="EnsemblPlants" id="Bo2g138950.1"/>
    </source>
</evidence>
<dbReference type="AlphaFoldDB" id="A0A0D3AVZ7"/>
<dbReference type="Gramene" id="Bo2g138950.1">
    <property type="protein sequence ID" value="Bo2g138950.1"/>
    <property type="gene ID" value="Bo2g138950"/>
</dbReference>
<name>A0A0D3AVZ7_BRAOL</name>
<reference evidence="1 2" key="1">
    <citation type="journal article" date="2014" name="Genome Biol.">
        <title>Transcriptome and methylome profiling reveals relics of genome dominance in the mesopolyploid Brassica oleracea.</title>
        <authorList>
            <person name="Parkin I.A."/>
            <person name="Koh C."/>
            <person name="Tang H."/>
            <person name="Robinson S.J."/>
            <person name="Kagale S."/>
            <person name="Clarke W.E."/>
            <person name="Town C.D."/>
            <person name="Nixon J."/>
            <person name="Krishnakumar V."/>
            <person name="Bidwell S.L."/>
            <person name="Denoeud F."/>
            <person name="Belcram H."/>
            <person name="Links M.G."/>
            <person name="Just J."/>
            <person name="Clarke C."/>
            <person name="Bender T."/>
            <person name="Huebert T."/>
            <person name="Mason A.S."/>
            <person name="Pires J.C."/>
            <person name="Barker G."/>
            <person name="Moore J."/>
            <person name="Walley P.G."/>
            <person name="Manoli S."/>
            <person name="Batley J."/>
            <person name="Edwards D."/>
            <person name="Nelson M.N."/>
            <person name="Wang X."/>
            <person name="Paterson A.H."/>
            <person name="King G."/>
            <person name="Bancroft I."/>
            <person name="Chalhoub B."/>
            <person name="Sharpe A.G."/>
        </authorList>
    </citation>
    <scope>NUCLEOTIDE SEQUENCE</scope>
    <source>
        <strain evidence="1 2">cv. TO1000</strain>
    </source>
</reference>
<keyword evidence="2" id="KW-1185">Reference proteome</keyword>
<organism evidence="1 2">
    <name type="scientific">Brassica oleracea var. oleracea</name>
    <dbReference type="NCBI Taxonomy" id="109376"/>
    <lineage>
        <taxon>Eukaryota</taxon>
        <taxon>Viridiplantae</taxon>
        <taxon>Streptophyta</taxon>
        <taxon>Embryophyta</taxon>
        <taxon>Tracheophyta</taxon>
        <taxon>Spermatophyta</taxon>
        <taxon>Magnoliopsida</taxon>
        <taxon>eudicotyledons</taxon>
        <taxon>Gunneridae</taxon>
        <taxon>Pentapetalae</taxon>
        <taxon>rosids</taxon>
        <taxon>malvids</taxon>
        <taxon>Brassicales</taxon>
        <taxon>Brassicaceae</taxon>
        <taxon>Brassiceae</taxon>
        <taxon>Brassica</taxon>
    </lineage>
</organism>
<protein>
    <submittedName>
        <fullName evidence="1">Uncharacterized protein</fullName>
    </submittedName>
</protein>
<accession>A0A0D3AVZ7</accession>
<reference evidence="1" key="2">
    <citation type="submission" date="2015-03" db="UniProtKB">
        <authorList>
            <consortium name="EnsemblPlants"/>
        </authorList>
    </citation>
    <scope>IDENTIFICATION</scope>
</reference>
<proteinExistence type="predicted"/>
<dbReference type="EnsemblPlants" id="Bo2g138950.1">
    <property type="protein sequence ID" value="Bo2g138950.1"/>
    <property type="gene ID" value="Bo2g138950"/>
</dbReference>
<dbReference type="Proteomes" id="UP000032141">
    <property type="component" value="Chromosome C2"/>
</dbReference>